<feature type="domain" description="TGS" evidence="6">
    <location>
        <begin position="312"/>
        <end position="398"/>
    </location>
</feature>
<dbReference type="OrthoDB" id="424823at2759"/>
<dbReference type="InterPro" id="IPR041706">
    <property type="entry name" value="YchF_N"/>
</dbReference>
<dbReference type="SUPFAM" id="SSF81271">
    <property type="entry name" value="TGS-like"/>
    <property type="match status" value="1"/>
</dbReference>
<dbReference type="GO" id="GO:0005524">
    <property type="term" value="F:ATP binding"/>
    <property type="evidence" value="ECO:0007669"/>
    <property type="project" value="UniProtKB-KW"/>
</dbReference>
<evidence type="ECO:0000313" key="7">
    <source>
        <dbReference type="EMBL" id="QID79837.1"/>
    </source>
</evidence>
<keyword evidence="1" id="KW-0547">Nucleotide-binding</keyword>
<dbReference type="CDD" id="cd04867">
    <property type="entry name" value="TGS_YchF_OLA1"/>
    <property type="match status" value="1"/>
</dbReference>
<accession>A0A6C1DTE7</accession>
<comment type="function">
    <text evidence="3">Hydrolyzes ATP, and can also hydrolyze GTP with lower efficiency. Has lower affinity for GTP.</text>
</comment>
<dbReference type="PROSITE" id="PS51710">
    <property type="entry name" value="G_OBG"/>
    <property type="match status" value="1"/>
</dbReference>
<proteinExistence type="predicted"/>
<dbReference type="Pfam" id="PF01926">
    <property type="entry name" value="MMR_HSR1"/>
    <property type="match status" value="1"/>
</dbReference>
<dbReference type="Proteomes" id="UP000501346">
    <property type="component" value="Chromosome ScVIII"/>
</dbReference>
<name>A0A6C1DTE7_SACPS</name>
<evidence type="ECO:0000256" key="2">
    <source>
        <dbReference type="ARBA" id="ARBA00022840"/>
    </source>
</evidence>
<gene>
    <name evidence="7" type="primary">YLF2_1</name>
    <name evidence="7" type="ORF">GRS66_002132</name>
</gene>
<dbReference type="InterPro" id="IPR006073">
    <property type="entry name" value="GTP-bd"/>
</dbReference>
<keyword evidence="8" id="KW-1185">Reference proteome</keyword>
<dbReference type="FunFam" id="1.10.150.300:FF:000001">
    <property type="entry name" value="Ribosome-binding ATPase YchF"/>
    <property type="match status" value="1"/>
</dbReference>
<dbReference type="PIRSF" id="PIRSF006641">
    <property type="entry name" value="CHP00092"/>
    <property type="match status" value="1"/>
</dbReference>
<dbReference type="PANTHER" id="PTHR23305:SF9">
    <property type="entry name" value="OBG-LIKE ATPASE HOMOLOG"/>
    <property type="match status" value="1"/>
</dbReference>
<dbReference type="InterPro" id="IPR031167">
    <property type="entry name" value="G_OBG"/>
</dbReference>
<dbReference type="InterPro" id="IPR012675">
    <property type="entry name" value="Beta-grasp_dom_sf"/>
</dbReference>
<dbReference type="Gene3D" id="1.10.150.300">
    <property type="entry name" value="TGS-like domain"/>
    <property type="match status" value="1"/>
</dbReference>
<dbReference type="InterPro" id="IPR004095">
    <property type="entry name" value="TGS"/>
</dbReference>
<dbReference type="SUPFAM" id="SSF52540">
    <property type="entry name" value="P-loop containing nucleoside triphosphate hydrolases"/>
    <property type="match status" value="1"/>
</dbReference>
<dbReference type="Pfam" id="PF06071">
    <property type="entry name" value="YchF-GTPase_C"/>
    <property type="match status" value="1"/>
</dbReference>
<sequence>MNIGGGKFLLGRISNNPTSGIVGLANVGKSTFFQAITNSKLGNPANYPFATIDAECAKVNIPSVPLSNLLRIYQSAKCVPGTLTIYDIAGLTRGASQGHGLGNKFLNDIRHVDGIFQVVRGFLKEDITHIEGNVDPVRDLSVVQDELILKDLEFLENIRERLSKKMRMVSKNSKEHQEMKIETELLDALEEHLFNGKKIRHFKDHWNLDEVKILNKHNFLTSKPTLILLNVSPQDYVRNENKFVRNIIEWINEFSPGDKFLLFSAEFESQLMECKGIASEYFDKIKEDTNVSDQQLVSAIPQIILEMRKLLNLISFFTCGPQEVHQWNIREGTTAQEAAGVIHSDLRETFISADVIKYDDLKKMEPPLNESLLKSKGLIKRAGKQYIMQDNDIALFKAAGGKIKK</sequence>
<feature type="domain" description="OBG-type G" evidence="5">
    <location>
        <begin position="17"/>
        <end position="283"/>
    </location>
</feature>
<dbReference type="CDD" id="cd01900">
    <property type="entry name" value="YchF"/>
    <property type="match status" value="1"/>
</dbReference>
<keyword evidence="2" id="KW-0067">ATP-binding</keyword>
<evidence type="ECO:0000256" key="1">
    <source>
        <dbReference type="ARBA" id="ARBA00022741"/>
    </source>
</evidence>
<dbReference type="Gene3D" id="3.40.50.300">
    <property type="entry name" value="P-loop containing nucleotide triphosphate hydrolases"/>
    <property type="match status" value="1"/>
</dbReference>
<organism evidence="7 8">
    <name type="scientific">Saccharomyces pastorianus</name>
    <name type="common">Lager yeast</name>
    <name type="synonym">Saccharomyces cerevisiae x Saccharomyces eubayanus</name>
    <dbReference type="NCBI Taxonomy" id="27292"/>
    <lineage>
        <taxon>Eukaryota</taxon>
        <taxon>Fungi</taxon>
        <taxon>Dikarya</taxon>
        <taxon>Ascomycota</taxon>
        <taxon>Saccharomycotina</taxon>
        <taxon>Saccharomycetes</taxon>
        <taxon>Saccharomycetales</taxon>
        <taxon>Saccharomycetaceae</taxon>
        <taxon>Saccharomyces</taxon>
    </lineage>
</organism>
<protein>
    <recommendedName>
        <fullName evidence="4">Obg-like ATPase homolog</fullName>
    </recommendedName>
</protein>
<evidence type="ECO:0000259" key="5">
    <source>
        <dbReference type="PROSITE" id="PS51710"/>
    </source>
</evidence>
<dbReference type="InterPro" id="IPR012676">
    <property type="entry name" value="TGS-like"/>
</dbReference>
<dbReference type="FunFam" id="3.10.20.30:FF:000001">
    <property type="entry name" value="Ribosome-binding ATPase YchF"/>
    <property type="match status" value="1"/>
</dbReference>
<dbReference type="InterPro" id="IPR027417">
    <property type="entry name" value="P-loop_NTPase"/>
</dbReference>
<dbReference type="InterPro" id="IPR023192">
    <property type="entry name" value="TGS-like_dom_sf"/>
</dbReference>
<dbReference type="EMBL" id="CP048989">
    <property type="protein sequence ID" value="QID79837.1"/>
    <property type="molecule type" value="Genomic_DNA"/>
</dbReference>
<dbReference type="PANTHER" id="PTHR23305">
    <property type="entry name" value="OBG GTPASE FAMILY"/>
    <property type="match status" value="1"/>
</dbReference>
<dbReference type="GO" id="GO:0016887">
    <property type="term" value="F:ATP hydrolysis activity"/>
    <property type="evidence" value="ECO:0007669"/>
    <property type="project" value="InterPro"/>
</dbReference>
<dbReference type="GO" id="GO:0005737">
    <property type="term" value="C:cytoplasm"/>
    <property type="evidence" value="ECO:0007669"/>
    <property type="project" value="TreeGrafter"/>
</dbReference>
<dbReference type="InterPro" id="IPR004396">
    <property type="entry name" value="ATPase_YchF/OLA1"/>
</dbReference>
<evidence type="ECO:0000259" key="6">
    <source>
        <dbReference type="PROSITE" id="PS51880"/>
    </source>
</evidence>
<dbReference type="PROSITE" id="PS51880">
    <property type="entry name" value="TGS"/>
    <property type="match status" value="1"/>
</dbReference>
<dbReference type="PRINTS" id="PR00326">
    <property type="entry name" value="GTP1OBG"/>
</dbReference>
<evidence type="ECO:0000256" key="4">
    <source>
        <dbReference type="ARBA" id="ARBA00068719"/>
    </source>
</evidence>
<dbReference type="AlphaFoldDB" id="A0A6C1DTE7"/>
<dbReference type="NCBIfam" id="TIGR00092">
    <property type="entry name" value="redox-regulated ATPase YchF"/>
    <property type="match status" value="1"/>
</dbReference>
<evidence type="ECO:0000313" key="8">
    <source>
        <dbReference type="Proteomes" id="UP000501346"/>
    </source>
</evidence>
<dbReference type="InterPro" id="IPR013029">
    <property type="entry name" value="YchF_C"/>
</dbReference>
<evidence type="ECO:0000256" key="3">
    <source>
        <dbReference type="ARBA" id="ARBA00059898"/>
    </source>
</evidence>
<reference evidence="7 8" key="1">
    <citation type="journal article" date="2019" name="BMC Genomics">
        <title>Chromosome level assembly and comparative genome analysis confirm lager-brewing yeasts originated from a single hybridization.</title>
        <authorList>
            <person name="Salazar A.N."/>
            <person name="Gorter de Vries A.R."/>
            <person name="van den Broek M."/>
            <person name="Brouwers N."/>
            <person name="de la Torre Cortes P."/>
            <person name="Kuijpers N.G.A."/>
            <person name="Daran J.G."/>
            <person name="Abeel T."/>
        </authorList>
    </citation>
    <scope>NUCLEOTIDE SEQUENCE [LARGE SCALE GENOMIC DNA]</scope>
    <source>
        <strain evidence="7 8">CBS 1483</strain>
    </source>
</reference>
<dbReference type="GO" id="GO:0005525">
    <property type="term" value="F:GTP binding"/>
    <property type="evidence" value="ECO:0007669"/>
    <property type="project" value="InterPro"/>
</dbReference>
<dbReference type="Gene3D" id="3.10.20.30">
    <property type="match status" value="1"/>
</dbReference>